<dbReference type="SUPFAM" id="SSF52540">
    <property type="entry name" value="P-loop containing nucleoside triphosphate hydrolases"/>
    <property type="match status" value="1"/>
</dbReference>
<dbReference type="PANTHER" id="PTHR11783">
    <property type="entry name" value="SULFOTRANSFERASE SULT"/>
    <property type="match status" value="1"/>
</dbReference>
<protein>
    <recommendedName>
        <fullName evidence="3">Sulfotransferase</fullName>
        <ecNumber evidence="3">2.8.2.-</ecNumber>
    </recommendedName>
</protein>
<feature type="region of interest" description="Disordered" evidence="4">
    <location>
        <begin position="1"/>
        <end position="21"/>
    </location>
</feature>
<evidence type="ECO:0000313" key="6">
    <source>
        <dbReference type="EMBL" id="CDP16517.1"/>
    </source>
</evidence>
<evidence type="ECO:0000256" key="3">
    <source>
        <dbReference type="RuleBase" id="RU361155"/>
    </source>
</evidence>
<dbReference type="Gene3D" id="3.40.50.300">
    <property type="entry name" value="P-loop containing nucleotide triphosphate hydrolases"/>
    <property type="match status" value="1"/>
</dbReference>
<dbReference type="InParanoid" id="A0A068V7I2"/>
<evidence type="ECO:0000259" key="5">
    <source>
        <dbReference type="Pfam" id="PF00685"/>
    </source>
</evidence>
<dbReference type="Gramene" id="CDP16517">
    <property type="protein sequence ID" value="CDP16517"/>
    <property type="gene ID" value="GSCOC_T00018514001"/>
</dbReference>
<organism evidence="6 7">
    <name type="scientific">Coffea canephora</name>
    <name type="common">Robusta coffee</name>
    <dbReference type="NCBI Taxonomy" id="49390"/>
    <lineage>
        <taxon>Eukaryota</taxon>
        <taxon>Viridiplantae</taxon>
        <taxon>Streptophyta</taxon>
        <taxon>Embryophyta</taxon>
        <taxon>Tracheophyta</taxon>
        <taxon>Spermatophyta</taxon>
        <taxon>Magnoliopsida</taxon>
        <taxon>eudicotyledons</taxon>
        <taxon>Gunneridae</taxon>
        <taxon>Pentapetalae</taxon>
        <taxon>asterids</taxon>
        <taxon>lamiids</taxon>
        <taxon>Gentianales</taxon>
        <taxon>Rubiaceae</taxon>
        <taxon>Ixoroideae</taxon>
        <taxon>Gardenieae complex</taxon>
        <taxon>Bertiereae - Coffeeae clade</taxon>
        <taxon>Coffeeae</taxon>
        <taxon>Coffea</taxon>
    </lineage>
</organism>
<name>A0A068V7I2_COFCA</name>
<dbReference type="OMA" id="EFPILEC"/>
<sequence>MAITELNKSQSRNEAQGEQQQLSEECQELLNTLPKERGWRTQHLYLFQGFWCQPKEIQAIMSVQRNFIAQDSDVVLATIPKSGTTWLKAIAFTIVNRKNIPVQNDHHPLLTANPHELVPFLEYKLYADNCIPDFSTIPCPKLLATHMPFSALPQSVKESGCRVVYLARNPFDTFVSIWHFMEKLRPESFGCLSFEEAFDMYCSGVVGFGPYWDHLLGYWNESLQRTQKVLFLKYEEMKEDTNSQLKKLAEFLGLPFSIEEEKGGVVDEISRLCSFQTLKDMEVNKNGKGAIFADSENKDLFRKGVVGDWINHMTPSMVDRLRNIMDKKLSGSNLSFQLL</sequence>
<evidence type="ECO:0000256" key="2">
    <source>
        <dbReference type="ARBA" id="ARBA00022679"/>
    </source>
</evidence>
<dbReference type="InterPro" id="IPR000863">
    <property type="entry name" value="Sulfotransferase_dom"/>
</dbReference>
<dbReference type="EMBL" id="HG739213">
    <property type="protein sequence ID" value="CDP16517.1"/>
    <property type="molecule type" value="Genomic_DNA"/>
</dbReference>
<evidence type="ECO:0000256" key="4">
    <source>
        <dbReference type="SAM" id="MobiDB-lite"/>
    </source>
</evidence>
<dbReference type="PhylomeDB" id="A0A068V7I2"/>
<keyword evidence="7" id="KW-1185">Reference proteome</keyword>
<keyword evidence="2 3" id="KW-0808">Transferase</keyword>
<dbReference type="Pfam" id="PF00685">
    <property type="entry name" value="Sulfotransfer_1"/>
    <property type="match status" value="1"/>
</dbReference>
<dbReference type="EC" id="2.8.2.-" evidence="3"/>
<dbReference type="Proteomes" id="UP000295252">
    <property type="component" value="Chromosome III"/>
</dbReference>
<dbReference type="FunCoup" id="A0A068V7I2">
    <property type="interactions" value="34"/>
</dbReference>
<dbReference type="GO" id="GO:0008146">
    <property type="term" value="F:sulfotransferase activity"/>
    <property type="evidence" value="ECO:0007669"/>
    <property type="project" value="InterPro"/>
</dbReference>
<comment type="similarity">
    <text evidence="1 3">Belongs to the sulfotransferase 1 family.</text>
</comment>
<feature type="domain" description="Sulfotransferase" evidence="5">
    <location>
        <begin position="71"/>
        <end position="332"/>
    </location>
</feature>
<proteinExistence type="inferred from homology"/>
<gene>
    <name evidence="6" type="ORF">GSCOC_T00018514001</name>
</gene>
<reference evidence="7" key="1">
    <citation type="journal article" date="2014" name="Science">
        <title>The coffee genome provides insight into the convergent evolution of caffeine biosynthesis.</title>
        <authorList>
            <person name="Denoeud F."/>
            <person name="Carretero-Paulet L."/>
            <person name="Dereeper A."/>
            <person name="Droc G."/>
            <person name="Guyot R."/>
            <person name="Pietrella M."/>
            <person name="Zheng C."/>
            <person name="Alberti A."/>
            <person name="Anthony F."/>
            <person name="Aprea G."/>
            <person name="Aury J.M."/>
            <person name="Bento P."/>
            <person name="Bernard M."/>
            <person name="Bocs S."/>
            <person name="Campa C."/>
            <person name="Cenci A."/>
            <person name="Combes M.C."/>
            <person name="Crouzillat D."/>
            <person name="Da Silva C."/>
            <person name="Daddiego L."/>
            <person name="De Bellis F."/>
            <person name="Dussert S."/>
            <person name="Garsmeur O."/>
            <person name="Gayraud T."/>
            <person name="Guignon V."/>
            <person name="Jahn K."/>
            <person name="Jamilloux V."/>
            <person name="Joet T."/>
            <person name="Labadie K."/>
            <person name="Lan T."/>
            <person name="Leclercq J."/>
            <person name="Lepelley M."/>
            <person name="Leroy T."/>
            <person name="Li L.T."/>
            <person name="Librado P."/>
            <person name="Lopez L."/>
            <person name="Munoz A."/>
            <person name="Noel B."/>
            <person name="Pallavicini A."/>
            <person name="Perrotta G."/>
            <person name="Poncet V."/>
            <person name="Pot D."/>
            <person name="Priyono X."/>
            <person name="Rigoreau M."/>
            <person name="Rouard M."/>
            <person name="Rozas J."/>
            <person name="Tranchant-Dubreuil C."/>
            <person name="VanBuren R."/>
            <person name="Zhang Q."/>
            <person name="Andrade A.C."/>
            <person name="Argout X."/>
            <person name="Bertrand B."/>
            <person name="de Kochko A."/>
            <person name="Graziosi G."/>
            <person name="Henry R.J."/>
            <person name="Jayarama X."/>
            <person name="Ming R."/>
            <person name="Nagai C."/>
            <person name="Rounsley S."/>
            <person name="Sankoff D."/>
            <person name="Giuliano G."/>
            <person name="Albert V.A."/>
            <person name="Wincker P."/>
            <person name="Lashermes P."/>
        </authorList>
    </citation>
    <scope>NUCLEOTIDE SEQUENCE [LARGE SCALE GENOMIC DNA]</scope>
    <source>
        <strain evidence="7">cv. DH200-94</strain>
    </source>
</reference>
<dbReference type="AlphaFoldDB" id="A0A068V7I2"/>
<accession>A0A068V7I2</accession>
<dbReference type="OrthoDB" id="205623at2759"/>
<evidence type="ECO:0000313" key="7">
    <source>
        <dbReference type="Proteomes" id="UP000295252"/>
    </source>
</evidence>
<feature type="compositionally biased region" description="Polar residues" evidence="4">
    <location>
        <begin position="1"/>
        <end position="17"/>
    </location>
</feature>
<evidence type="ECO:0000256" key="1">
    <source>
        <dbReference type="ARBA" id="ARBA00005771"/>
    </source>
</evidence>
<dbReference type="InterPro" id="IPR027417">
    <property type="entry name" value="P-loop_NTPase"/>
</dbReference>